<dbReference type="GO" id="GO:0008757">
    <property type="term" value="F:S-adenosylmethionine-dependent methyltransferase activity"/>
    <property type="evidence" value="ECO:0007669"/>
    <property type="project" value="UniProtKB-ARBA"/>
</dbReference>
<reference evidence="3" key="1">
    <citation type="submission" date="2014-05" db="EMBL/GenBank/DDBJ databases">
        <authorList>
            <person name="Chronopoulou M."/>
        </authorList>
    </citation>
    <scope>NUCLEOTIDE SEQUENCE</scope>
    <source>
        <tissue evidence="3">Whole organism</tissue>
    </source>
</reference>
<dbReference type="GO" id="GO:0005694">
    <property type="term" value="C:chromosome"/>
    <property type="evidence" value="ECO:0007669"/>
    <property type="project" value="TreeGrafter"/>
</dbReference>
<dbReference type="GO" id="GO:0070828">
    <property type="term" value="P:heterochromatin organization"/>
    <property type="evidence" value="ECO:0007669"/>
    <property type="project" value="TreeGrafter"/>
</dbReference>
<keyword evidence="1" id="KW-0732">Signal</keyword>
<feature type="chain" id="PRO_5005487203" description="SET domain-containing protein" evidence="1">
    <location>
        <begin position="23"/>
        <end position="724"/>
    </location>
</feature>
<dbReference type="SUPFAM" id="SSF82199">
    <property type="entry name" value="SET domain"/>
    <property type="match status" value="1"/>
</dbReference>
<accession>A0A0K2SWY0</accession>
<feature type="domain" description="SET" evidence="2">
    <location>
        <begin position="532"/>
        <end position="656"/>
    </location>
</feature>
<dbReference type="PANTHER" id="PTHR46820">
    <property type="entry name" value="HISTONE-LYSINE N-METHYLTRANSFERASE SETD7"/>
    <property type="match status" value="1"/>
</dbReference>
<name>A0A0K2SWY0_LEPSM</name>
<dbReference type="PROSITE" id="PS50280">
    <property type="entry name" value="SET"/>
    <property type="match status" value="1"/>
</dbReference>
<feature type="signal peptide" evidence="1">
    <location>
        <begin position="1"/>
        <end position="22"/>
    </location>
</feature>
<dbReference type="GO" id="GO:0008170">
    <property type="term" value="F:N-methyltransferase activity"/>
    <property type="evidence" value="ECO:0007669"/>
    <property type="project" value="UniProtKB-ARBA"/>
</dbReference>
<dbReference type="GO" id="GO:0003682">
    <property type="term" value="F:chromatin binding"/>
    <property type="evidence" value="ECO:0007669"/>
    <property type="project" value="TreeGrafter"/>
</dbReference>
<dbReference type="AlphaFoldDB" id="A0A0K2SWY0"/>
<dbReference type="SUPFAM" id="SSF82185">
    <property type="entry name" value="Histone H3 K4-specific methyltransferase SET7/9 N-terminal domain"/>
    <property type="match status" value="1"/>
</dbReference>
<dbReference type="InterPro" id="IPR001214">
    <property type="entry name" value="SET_dom"/>
</dbReference>
<dbReference type="Pfam" id="PF00856">
    <property type="entry name" value="SET"/>
    <property type="match status" value="1"/>
</dbReference>
<dbReference type="GO" id="GO:0005634">
    <property type="term" value="C:nucleus"/>
    <property type="evidence" value="ECO:0007669"/>
    <property type="project" value="TreeGrafter"/>
</dbReference>
<dbReference type="GO" id="GO:0008276">
    <property type="term" value="F:protein methyltransferase activity"/>
    <property type="evidence" value="ECO:0007669"/>
    <property type="project" value="UniProtKB-ARBA"/>
</dbReference>
<protein>
    <recommendedName>
        <fullName evidence="2">SET domain-containing protein</fullName>
    </recommendedName>
</protein>
<dbReference type="EMBL" id="HACA01000942">
    <property type="protein sequence ID" value="CDW18303.1"/>
    <property type="molecule type" value="Transcribed_RNA"/>
</dbReference>
<proteinExistence type="predicted"/>
<evidence type="ECO:0000259" key="2">
    <source>
        <dbReference type="PROSITE" id="PS50280"/>
    </source>
</evidence>
<dbReference type="InterPro" id="IPR046341">
    <property type="entry name" value="SET_dom_sf"/>
</dbReference>
<organism evidence="3">
    <name type="scientific">Lepeophtheirus salmonis</name>
    <name type="common">Salmon louse</name>
    <name type="synonym">Caligus salmonis</name>
    <dbReference type="NCBI Taxonomy" id="72036"/>
    <lineage>
        <taxon>Eukaryota</taxon>
        <taxon>Metazoa</taxon>
        <taxon>Ecdysozoa</taxon>
        <taxon>Arthropoda</taxon>
        <taxon>Crustacea</taxon>
        <taxon>Multicrustacea</taxon>
        <taxon>Hexanauplia</taxon>
        <taxon>Copepoda</taxon>
        <taxon>Siphonostomatoida</taxon>
        <taxon>Caligidae</taxon>
        <taxon>Lepeophtheirus</taxon>
    </lineage>
</organism>
<evidence type="ECO:0000313" key="3">
    <source>
        <dbReference type="EMBL" id="CDW18303.1"/>
    </source>
</evidence>
<dbReference type="Gene3D" id="2.170.270.10">
    <property type="entry name" value="SET domain"/>
    <property type="match status" value="1"/>
</dbReference>
<evidence type="ECO:0000256" key="1">
    <source>
        <dbReference type="SAM" id="SignalP"/>
    </source>
</evidence>
<dbReference type="PANTHER" id="PTHR46820:SF1">
    <property type="entry name" value="HISTONE-LYSINE N-METHYLTRANSFERASE SETD7"/>
    <property type="match status" value="1"/>
</dbReference>
<dbReference type="OrthoDB" id="6141102at2759"/>
<sequence length="724" mass="83427">MESFGGVILVLVFIFHINFGYSKEKDQSPYIQLESWIKTTSSIQTNSDNYTKGTIKYFETIFCDESSTSIWAYKYVGPKHKKLTKLNADVMSIYLSPKVNANGFDYGLKSGVCLKLYDDSMSQIFGTLKNGQLEGRGTIYFINGTYIKANFFQGVINSAISYYKREIDEYEQGSDILTGLRVNNYFYEILQNNKAILIRENIEKDVIFLNSNISIKCIKDENYYDILMRCKEINIQKIETIENKQLIPIYQETNYEVFDFDIMRSSKTNIVNYAVVDFIYKLKHQPLSYFNKESIFTDLSLNNGVPIISDLRYLGEVETSTIYSCFNLFDGHNQTFKTSTRNLIGHATLKFISNDSGIAEIRGILKKRGIFHGNLKIILKNDTEIEAIAEDNYINGLVRTFKRVDNMDGKVYYGSEDVNFEIMGVEKYRMGKKTGPSYYFIPKSESLIFKRDETSDEKVYIPSALINSTLTTTCYQGKFIGNTLLEGILVSMTGFITEDKFIIPLFKPLQSESQSHNEPLVYPLLEDIVEHDLVYVNLSSVGGEGLFAKEDIPKGTIFAYYGGYRISIDEWEALSLTYPEYWIKIMEQNEIIYLPDELGMDTSRYKATLAHKINHSFENFNSYFKLTSHPKYKSMIPGVEALTFIPKGTEILCFYNDYFYESNPWFQDLWKQYYDDDEKNDHAIGLLGYGSTPGEPIKPMLSDIKLYKEFENYALTVLKLSAFV</sequence>